<evidence type="ECO:0000313" key="2">
    <source>
        <dbReference type="EMBL" id="RPA71486.1"/>
    </source>
</evidence>
<feature type="compositionally biased region" description="Basic residues" evidence="1">
    <location>
        <begin position="269"/>
        <end position="280"/>
    </location>
</feature>
<evidence type="ECO:0000256" key="1">
    <source>
        <dbReference type="SAM" id="MobiDB-lite"/>
    </source>
</evidence>
<feature type="region of interest" description="Disordered" evidence="1">
    <location>
        <begin position="1"/>
        <end position="47"/>
    </location>
</feature>
<feature type="compositionally biased region" description="Polar residues" evidence="1">
    <location>
        <begin position="107"/>
        <end position="120"/>
    </location>
</feature>
<feature type="compositionally biased region" description="Basic residues" evidence="1">
    <location>
        <begin position="183"/>
        <end position="194"/>
    </location>
</feature>
<sequence>MSDPTYKHRSLRSGKVRTYTTLSPPKQRNTASSSSDCEEVSFQPDDMFEGQIDQESCTQQLAAEASTESTKNLSDDQHKATRKSIEGDRVDSPLPSSVTETHKADATPNSPSYPTFSIQPTPGLHGRLKKLDIRGRERFRRLGLDPANLLPPVSGPYEQKFKPRSRKNHARRCHHQDQQSSKQRARAKANRTQRRNRIMREEFRRKKTREDLAKFEFNSRDSIELRGVVLQREACKYSPARPSSLSTEVFPQNLDIKHATKPTESSKSSRARRPAHHCKCGKSSSVGKRSSNKERTGTVLLPKSGNSLLSVKRKRDGNSSERPKKTRRV</sequence>
<gene>
    <name evidence="2" type="ORF">BJ508DRAFT_315561</name>
</gene>
<feature type="region of interest" description="Disordered" evidence="1">
    <location>
        <begin position="59"/>
        <end position="124"/>
    </location>
</feature>
<proteinExistence type="predicted"/>
<feature type="compositionally biased region" description="Polar residues" evidence="1">
    <location>
        <begin position="241"/>
        <end position="250"/>
    </location>
</feature>
<feature type="region of interest" description="Disordered" evidence="1">
    <location>
        <begin position="238"/>
        <end position="329"/>
    </location>
</feature>
<protein>
    <submittedName>
        <fullName evidence="2">Uncharacterized protein</fullName>
    </submittedName>
</protein>
<evidence type="ECO:0000313" key="3">
    <source>
        <dbReference type="Proteomes" id="UP000275078"/>
    </source>
</evidence>
<dbReference type="AlphaFoldDB" id="A0A3N4HE62"/>
<feature type="compositionally biased region" description="Basic and acidic residues" evidence="1">
    <location>
        <begin position="73"/>
        <end position="91"/>
    </location>
</feature>
<keyword evidence="3" id="KW-1185">Reference proteome</keyword>
<organism evidence="2 3">
    <name type="scientific">Ascobolus immersus RN42</name>
    <dbReference type="NCBI Taxonomy" id="1160509"/>
    <lineage>
        <taxon>Eukaryota</taxon>
        <taxon>Fungi</taxon>
        <taxon>Dikarya</taxon>
        <taxon>Ascomycota</taxon>
        <taxon>Pezizomycotina</taxon>
        <taxon>Pezizomycetes</taxon>
        <taxon>Pezizales</taxon>
        <taxon>Ascobolaceae</taxon>
        <taxon>Ascobolus</taxon>
    </lineage>
</organism>
<dbReference type="Proteomes" id="UP000275078">
    <property type="component" value="Unassembled WGS sequence"/>
</dbReference>
<feature type="compositionally biased region" description="Polar residues" evidence="1">
    <location>
        <begin position="18"/>
        <end position="35"/>
    </location>
</feature>
<feature type="region of interest" description="Disordered" evidence="1">
    <location>
        <begin position="145"/>
        <end position="194"/>
    </location>
</feature>
<accession>A0A3N4HE62</accession>
<feature type="compositionally biased region" description="Polar residues" evidence="1">
    <location>
        <begin position="59"/>
        <end position="72"/>
    </location>
</feature>
<name>A0A3N4HE62_ASCIM</name>
<reference evidence="2 3" key="1">
    <citation type="journal article" date="2018" name="Nat. Ecol. Evol.">
        <title>Pezizomycetes genomes reveal the molecular basis of ectomycorrhizal truffle lifestyle.</title>
        <authorList>
            <person name="Murat C."/>
            <person name="Payen T."/>
            <person name="Noel B."/>
            <person name="Kuo A."/>
            <person name="Morin E."/>
            <person name="Chen J."/>
            <person name="Kohler A."/>
            <person name="Krizsan K."/>
            <person name="Balestrini R."/>
            <person name="Da Silva C."/>
            <person name="Montanini B."/>
            <person name="Hainaut M."/>
            <person name="Levati E."/>
            <person name="Barry K.W."/>
            <person name="Belfiori B."/>
            <person name="Cichocki N."/>
            <person name="Clum A."/>
            <person name="Dockter R.B."/>
            <person name="Fauchery L."/>
            <person name="Guy J."/>
            <person name="Iotti M."/>
            <person name="Le Tacon F."/>
            <person name="Lindquist E.A."/>
            <person name="Lipzen A."/>
            <person name="Malagnac F."/>
            <person name="Mello A."/>
            <person name="Molinier V."/>
            <person name="Miyauchi S."/>
            <person name="Poulain J."/>
            <person name="Riccioni C."/>
            <person name="Rubini A."/>
            <person name="Sitrit Y."/>
            <person name="Splivallo R."/>
            <person name="Traeger S."/>
            <person name="Wang M."/>
            <person name="Zifcakova L."/>
            <person name="Wipf D."/>
            <person name="Zambonelli A."/>
            <person name="Paolocci F."/>
            <person name="Nowrousian M."/>
            <person name="Ottonello S."/>
            <person name="Baldrian P."/>
            <person name="Spatafora J.W."/>
            <person name="Henrissat B."/>
            <person name="Nagy L.G."/>
            <person name="Aury J.M."/>
            <person name="Wincker P."/>
            <person name="Grigoriev I.V."/>
            <person name="Bonfante P."/>
            <person name="Martin F.M."/>
        </authorList>
    </citation>
    <scope>NUCLEOTIDE SEQUENCE [LARGE SCALE GENOMIC DNA]</scope>
    <source>
        <strain evidence="2 3">RN42</strain>
    </source>
</reference>
<feature type="compositionally biased region" description="Basic residues" evidence="1">
    <location>
        <begin position="162"/>
        <end position="174"/>
    </location>
</feature>
<dbReference type="EMBL" id="ML119924">
    <property type="protein sequence ID" value="RPA71486.1"/>
    <property type="molecule type" value="Genomic_DNA"/>
</dbReference>